<dbReference type="RefSeq" id="WP_048733810.1">
    <property type="nucleotide sequence ID" value="NZ_CP012033.1"/>
</dbReference>
<proteinExistence type="predicted"/>
<keyword evidence="1" id="KW-0812">Transmembrane</keyword>
<feature type="transmembrane region" description="Helical" evidence="1">
    <location>
        <begin position="43"/>
        <end position="61"/>
    </location>
</feature>
<keyword evidence="3" id="KW-1185">Reference proteome</keyword>
<feature type="transmembrane region" description="Helical" evidence="1">
    <location>
        <begin position="12"/>
        <end position="31"/>
    </location>
</feature>
<dbReference type="Proteomes" id="UP000036000">
    <property type="component" value="Chromosome"/>
</dbReference>
<protein>
    <submittedName>
        <fullName evidence="2">Uncharacterized protein</fullName>
    </submittedName>
</protein>
<keyword evidence="1" id="KW-0472">Membrane</keyword>
<organism evidence="2 3">
    <name type="scientific">Levilactobacillus koreensis</name>
    <dbReference type="NCBI Taxonomy" id="637971"/>
    <lineage>
        <taxon>Bacteria</taxon>
        <taxon>Bacillati</taxon>
        <taxon>Bacillota</taxon>
        <taxon>Bacilli</taxon>
        <taxon>Lactobacillales</taxon>
        <taxon>Lactobacillaceae</taxon>
        <taxon>Levilactobacillus</taxon>
    </lineage>
</organism>
<sequence length="63" mass="7175">MLTQDFDVKIKLIILVTVGFIALASTLGYLFHRDHHYSRCFTGVLVVMAVQLFILTSLLLIHQ</sequence>
<evidence type="ECO:0000256" key="1">
    <source>
        <dbReference type="SAM" id="Phobius"/>
    </source>
</evidence>
<keyword evidence="1" id="KW-1133">Transmembrane helix</keyword>
<evidence type="ECO:0000313" key="2">
    <source>
        <dbReference type="EMBL" id="AKP64579.1"/>
    </source>
</evidence>
<evidence type="ECO:0000313" key="3">
    <source>
        <dbReference type="Proteomes" id="UP000036000"/>
    </source>
</evidence>
<dbReference type="AlphaFoldDB" id="A0AAC8UW87"/>
<accession>A0AAC8UW87</accession>
<gene>
    <name evidence="2" type="ORF">ABN16_05915</name>
</gene>
<reference evidence="2 3" key="1">
    <citation type="submission" date="2015-07" db="EMBL/GenBank/DDBJ databases">
        <title>Lactobacillus korensis/26-25/ whole genome sequencing.</title>
        <authorList>
            <person name="Kim M.K."/>
            <person name="Im W.-T."/>
            <person name="Srinivasan S."/>
            <person name="Lee J.-J."/>
        </authorList>
    </citation>
    <scope>NUCLEOTIDE SEQUENCE [LARGE SCALE GENOMIC DNA]</scope>
    <source>
        <strain evidence="2 3">26-25</strain>
    </source>
</reference>
<name>A0AAC8UW87_9LACO</name>
<dbReference type="EMBL" id="CP012033">
    <property type="protein sequence ID" value="AKP64579.1"/>
    <property type="molecule type" value="Genomic_DNA"/>
</dbReference>
<dbReference type="KEGG" id="lko:ABN16_05915"/>